<gene>
    <name evidence="7" type="ORF">PACLA_8A006465</name>
</gene>
<evidence type="ECO:0000256" key="4">
    <source>
        <dbReference type="ARBA" id="ARBA00023125"/>
    </source>
</evidence>
<protein>
    <submittedName>
        <fullName evidence="7">Uncharacterized protein</fullName>
    </submittedName>
</protein>
<dbReference type="EMBL" id="CACRXK020000546">
    <property type="protein sequence ID" value="CAB3982851.1"/>
    <property type="molecule type" value="Genomic_DNA"/>
</dbReference>
<dbReference type="PROSITE" id="PS51697">
    <property type="entry name" value="ALOG"/>
    <property type="match status" value="1"/>
</dbReference>
<dbReference type="GO" id="GO:0003677">
    <property type="term" value="F:DNA binding"/>
    <property type="evidence" value="ECO:0007669"/>
    <property type="project" value="UniProtKB-KW"/>
</dbReference>
<keyword evidence="8" id="KW-1185">Reference proteome</keyword>
<proteinExistence type="inferred from homology"/>
<comment type="caution">
    <text evidence="7">The sequence shown here is derived from an EMBL/GenBank/DDBJ whole genome shotgun (WGS) entry which is preliminary data.</text>
</comment>
<reference evidence="7" key="1">
    <citation type="submission" date="2020-04" db="EMBL/GenBank/DDBJ databases">
        <authorList>
            <person name="Alioto T."/>
            <person name="Alioto T."/>
            <person name="Gomez Garrido J."/>
        </authorList>
    </citation>
    <scope>NUCLEOTIDE SEQUENCE</scope>
    <source>
        <strain evidence="7">A484AB</strain>
    </source>
</reference>
<dbReference type="InterPro" id="IPR040222">
    <property type="entry name" value="ALOG"/>
</dbReference>
<evidence type="ECO:0000313" key="7">
    <source>
        <dbReference type="EMBL" id="CAB3982851.1"/>
    </source>
</evidence>
<comment type="subcellular location">
    <subcellularLocation>
        <location evidence="1">Nucleus</location>
    </subcellularLocation>
</comment>
<dbReference type="GO" id="GO:0009299">
    <property type="term" value="P:mRNA transcription"/>
    <property type="evidence" value="ECO:0007669"/>
    <property type="project" value="TreeGrafter"/>
</dbReference>
<dbReference type="AlphaFoldDB" id="A0A6S7GC56"/>
<dbReference type="InterPro" id="IPR006936">
    <property type="entry name" value="ALOG_dom"/>
</dbReference>
<keyword evidence="3" id="KW-0805">Transcription regulation</keyword>
<evidence type="ECO:0000256" key="5">
    <source>
        <dbReference type="ARBA" id="ARBA00023163"/>
    </source>
</evidence>
<dbReference type="OrthoDB" id="5989765at2759"/>
<organism evidence="7 8">
    <name type="scientific">Paramuricea clavata</name>
    <name type="common">Red gorgonian</name>
    <name type="synonym">Violescent sea-whip</name>
    <dbReference type="NCBI Taxonomy" id="317549"/>
    <lineage>
        <taxon>Eukaryota</taxon>
        <taxon>Metazoa</taxon>
        <taxon>Cnidaria</taxon>
        <taxon>Anthozoa</taxon>
        <taxon>Octocorallia</taxon>
        <taxon>Malacalcyonacea</taxon>
        <taxon>Plexauridae</taxon>
        <taxon>Paramuricea</taxon>
    </lineage>
</organism>
<name>A0A6S7GC56_PARCT</name>
<keyword evidence="5" id="KW-0804">Transcription</keyword>
<evidence type="ECO:0000313" key="8">
    <source>
        <dbReference type="Proteomes" id="UP001152795"/>
    </source>
</evidence>
<dbReference type="Pfam" id="PF04852">
    <property type="entry name" value="ALOG_dom"/>
    <property type="match status" value="1"/>
</dbReference>
<dbReference type="PANTHER" id="PTHR31165">
    <property type="entry name" value="PROTEIN G1-LIKE2"/>
    <property type="match status" value="1"/>
</dbReference>
<dbReference type="CDD" id="cd09275">
    <property type="entry name" value="RNase_HI_RT_DIRS1"/>
    <property type="match status" value="1"/>
</dbReference>
<evidence type="ECO:0000256" key="1">
    <source>
        <dbReference type="ARBA" id="ARBA00004123"/>
    </source>
</evidence>
<evidence type="ECO:0000256" key="6">
    <source>
        <dbReference type="ARBA" id="ARBA00023242"/>
    </source>
</evidence>
<dbReference type="PANTHER" id="PTHR31165:SF2">
    <property type="entry name" value="ALOG DOMAIN-CONTAINING PROTEIN"/>
    <property type="match status" value="1"/>
</dbReference>
<evidence type="ECO:0000256" key="2">
    <source>
        <dbReference type="ARBA" id="ARBA00010308"/>
    </source>
</evidence>
<sequence>MSHTNSTEEAAQVPRRGDDANVIQQLVQEGAGTSISQATPPDQENDIPALLERIKTLESLSQPDVPSHLLRLSQYGLRSASDFDKYHALNLAEAAAREAHRVHDSKASFLDAAIQTLQSHVSISLDKFQAYFTALFCDKDYTKILKCIARVDKVFQTKAPASRSSVERSNSPSPAHCGCVPPTKKVRLESVFRLWEPEPDFSPHDIMPPPPHWVCFDGSDPNKSKGMTVNNAHISEQFLQDVLRGEKLADVTLLLFRDPKHFTAGARMFTNEINLAISKAARSSRPILLVGCLQAEIESWDFLDNWRGSLPWRSEFHHQLVLFSDASSSGWDGIFNPGALSVSIQDYWQQTHSTLDINTKEMLALANVLDSFSSTISNSWVDAFTDSQVLLQSWSRQGAKSPNVIAAEKQLFAIVSRSNIHLSLHHIPSRFNLADTPSRRLSLLESMLSSDTWAQVQDHFGGPFGHSVDLMALPSNVQHALSGHPLPFFLPVPSPGASGVNVFSQLPHHHAFFHNLYAFSPIILIPKLLHFLSCHAPPSRKPVQYDLPSIDRRVAKLQEKHPSTTYAKRKQSLKDELEDFLHALLGKKTMFTTTPIDVCRFLVYKDHCGKSQLHSQGCPNVAKRCLSSCSCPRHLAYGTVDSYIGKLRAIYSDTSRQGDWNRALHLGNPAADDLVKLYLKQVMAEQLQAHSTPKQALPIFPYNSPVL</sequence>
<dbReference type="GO" id="GO:0005634">
    <property type="term" value="C:nucleus"/>
    <property type="evidence" value="ECO:0007669"/>
    <property type="project" value="UniProtKB-SubCell"/>
</dbReference>
<accession>A0A6S7GC56</accession>
<keyword evidence="4" id="KW-0238">DNA-binding</keyword>
<dbReference type="Proteomes" id="UP001152795">
    <property type="component" value="Unassembled WGS sequence"/>
</dbReference>
<evidence type="ECO:0000256" key="3">
    <source>
        <dbReference type="ARBA" id="ARBA00023015"/>
    </source>
</evidence>
<keyword evidence="6" id="KW-0539">Nucleus</keyword>
<comment type="similarity">
    <text evidence="2">Belongs to the plant homeotic and developmental regulators ALOG protein family.</text>
</comment>